<proteinExistence type="predicted"/>
<evidence type="ECO:0008006" key="4">
    <source>
        <dbReference type="Google" id="ProtNLM"/>
    </source>
</evidence>
<name>A0ABN1U254_9ACTN</name>
<sequence>MTSATKCDGRDMHRHSVARLAAGAALLAGSLTAVSGSAGNADGPQPGLPGEPTDRGNWTSVIQGGATEAKRAKQWARVPMQVTAVYAKIESRTKEPWDPVHNPDPLPPDDPRITANKATNYLYLMSEDGYGRTAPFTVRTTAFGSIPAVATLRLEQRRDADGLPVPIVVTAFDDYYEQGRQPSEWPSTAGQRQFFDTEVSDSLSVSLESVAIDGVDLGLRGGCKTKARAKIALLGKGWIEKDPAVTDADRPWLSGHYAPGSGGRLSGTADVPPFVGCVTASGEDVSALLTTAISGPGNSIALHATGPFLPCPRTGGAPAPGTYDAAKLCPSFLPGTVTVPPQQH</sequence>
<gene>
    <name evidence="2" type="ORF">GCM10009668_36440</name>
</gene>
<comment type="caution">
    <text evidence="2">The sequence shown here is derived from an EMBL/GenBank/DDBJ whole genome shotgun (WGS) entry which is preliminary data.</text>
</comment>
<evidence type="ECO:0000313" key="2">
    <source>
        <dbReference type="EMBL" id="GAA1111736.1"/>
    </source>
</evidence>
<dbReference type="Proteomes" id="UP001501581">
    <property type="component" value="Unassembled WGS sequence"/>
</dbReference>
<keyword evidence="3" id="KW-1185">Reference proteome</keyword>
<protein>
    <recommendedName>
        <fullName evidence="4">Secreted protein</fullName>
    </recommendedName>
</protein>
<evidence type="ECO:0000313" key="3">
    <source>
        <dbReference type="Proteomes" id="UP001501581"/>
    </source>
</evidence>
<evidence type="ECO:0000256" key="1">
    <source>
        <dbReference type="SAM" id="MobiDB-lite"/>
    </source>
</evidence>
<accession>A0ABN1U254</accession>
<reference evidence="2 3" key="1">
    <citation type="journal article" date="2019" name="Int. J. Syst. Evol. Microbiol.">
        <title>The Global Catalogue of Microorganisms (GCM) 10K type strain sequencing project: providing services to taxonomists for standard genome sequencing and annotation.</title>
        <authorList>
            <consortium name="The Broad Institute Genomics Platform"/>
            <consortium name="The Broad Institute Genome Sequencing Center for Infectious Disease"/>
            <person name="Wu L."/>
            <person name="Ma J."/>
        </authorList>
    </citation>
    <scope>NUCLEOTIDE SEQUENCE [LARGE SCALE GENOMIC DNA]</scope>
    <source>
        <strain evidence="2 3">JCM 13008</strain>
    </source>
</reference>
<organism evidence="2 3">
    <name type="scientific">Nocardioides dubius</name>
    <dbReference type="NCBI Taxonomy" id="317019"/>
    <lineage>
        <taxon>Bacteria</taxon>
        <taxon>Bacillati</taxon>
        <taxon>Actinomycetota</taxon>
        <taxon>Actinomycetes</taxon>
        <taxon>Propionibacteriales</taxon>
        <taxon>Nocardioidaceae</taxon>
        <taxon>Nocardioides</taxon>
    </lineage>
</organism>
<feature type="region of interest" description="Disordered" evidence="1">
    <location>
        <begin position="36"/>
        <end position="57"/>
    </location>
</feature>
<dbReference type="EMBL" id="BAAALG010000013">
    <property type="protein sequence ID" value="GAA1111736.1"/>
    <property type="molecule type" value="Genomic_DNA"/>
</dbReference>